<dbReference type="AlphaFoldDB" id="A0AA37HP32"/>
<dbReference type="Proteomes" id="UP001055108">
    <property type="component" value="Unassembled WGS sequence"/>
</dbReference>
<organism evidence="1 2">
    <name type="scientific">Methylobacterium gregans</name>
    <dbReference type="NCBI Taxonomy" id="374424"/>
    <lineage>
        <taxon>Bacteria</taxon>
        <taxon>Pseudomonadati</taxon>
        <taxon>Pseudomonadota</taxon>
        <taxon>Alphaproteobacteria</taxon>
        <taxon>Hyphomicrobiales</taxon>
        <taxon>Methylobacteriaceae</taxon>
        <taxon>Methylobacterium</taxon>
    </lineage>
</organism>
<gene>
    <name evidence="1" type="ORF">NBEOAGPD_2595</name>
</gene>
<reference evidence="1" key="2">
    <citation type="submission" date="2021-08" db="EMBL/GenBank/DDBJ databases">
        <authorList>
            <person name="Tani A."/>
            <person name="Ola A."/>
            <person name="Ogura Y."/>
            <person name="Katsura K."/>
            <person name="Hayashi T."/>
        </authorList>
    </citation>
    <scope>NUCLEOTIDE SEQUENCE</scope>
    <source>
        <strain evidence="1">NBRC 103626</strain>
    </source>
</reference>
<proteinExistence type="predicted"/>
<keyword evidence="2" id="KW-1185">Reference proteome</keyword>
<comment type="caution">
    <text evidence="1">The sequence shown here is derived from an EMBL/GenBank/DDBJ whole genome shotgun (WGS) entry which is preliminary data.</text>
</comment>
<sequence length="219" mass="23976">MSPSCNPLQRPRRNRLTPLGTIEATSYRGTLLANRGDLHAPDGSVHRLWRRTAWVTCTFVEVFGQRVTFDTPSHYTPLFACDEAVAFAAGHRPCAACRRGAFDHFVSCWKVAHGIPSSSFVGAKDIDRVLHSARMVRGRQLRHEAKVGDLPDGTFVLLPEAQERPALLWQGCAYPWGHQGYDAPTACSPRATVTVLTPAPTVAVLAAGYRPMIAMSVTP</sequence>
<dbReference type="EMBL" id="BPQM01000061">
    <property type="protein sequence ID" value="GJD79369.1"/>
    <property type="molecule type" value="Genomic_DNA"/>
</dbReference>
<name>A0AA37HP32_9HYPH</name>
<evidence type="ECO:0000313" key="1">
    <source>
        <dbReference type="EMBL" id="GJD79369.1"/>
    </source>
</evidence>
<evidence type="ECO:0000313" key="2">
    <source>
        <dbReference type="Proteomes" id="UP001055108"/>
    </source>
</evidence>
<reference evidence="1" key="1">
    <citation type="journal article" date="2016" name="Front. Microbiol.">
        <title>Genome Sequence of the Piezophilic, Mesophilic Sulfate-Reducing Bacterium Desulfovibrio indicus J2T.</title>
        <authorList>
            <person name="Cao J."/>
            <person name="Maignien L."/>
            <person name="Shao Z."/>
            <person name="Alain K."/>
            <person name="Jebbar M."/>
        </authorList>
    </citation>
    <scope>NUCLEOTIDE SEQUENCE</scope>
    <source>
        <strain evidence="1">NBRC 103626</strain>
    </source>
</reference>
<accession>A0AA37HP32</accession>
<protein>
    <submittedName>
        <fullName evidence="1">Uncharacterized protein</fullName>
    </submittedName>
</protein>